<evidence type="ECO:0000313" key="2">
    <source>
        <dbReference type="EMBL" id="UJO22665.1"/>
    </source>
</evidence>
<feature type="compositionally biased region" description="Basic residues" evidence="1">
    <location>
        <begin position="66"/>
        <end position="76"/>
    </location>
</feature>
<gene>
    <name evidence="2" type="ORF">CLAFUR5_11888</name>
</gene>
<proteinExistence type="predicted"/>
<accession>A0A9Q8PHM9</accession>
<organism evidence="2 3">
    <name type="scientific">Passalora fulva</name>
    <name type="common">Tomato leaf mold</name>
    <name type="synonym">Cladosporium fulvum</name>
    <dbReference type="NCBI Taxonomy" id="5499"/>
    <lineage>
        <taxon>Eukaryota</taxon>
        <taxon>Fungi</taxon>
        <taxon>Dikarya</taxon>
        <taxon>Ascomycota</taxon>
        <taxon>Pezizomycotina</taxon>
        <taxon>Dothideomycetes</taxon>
        <taxon>Dothideomycetidae</taxon>
        <taxon>Mycosphaerellales</taxon>
        <taxon>Mycosphaerellaceae</taxon>
        <taxon>Fulvia</taxon>
    </lineage>
</organism>
<sequence length="83" mass="9198">MLGGPKANVYVSVTRDDAQDIEGNHDHVFSRAQAAGFFQLSRTSTISPVYHTEKTRSRSTSAPCRRTGRTAWRRTASRVTLSS</sequence>
<name>A0A9Q8PHM9_PASFU</name>
<dbReference type="EMBL" id="CP090172">
    <property type="protein sequence ID" value="UJO22665.1"/>
    <property type="molecule type" value="Genomic_DNA"/>
</dbReference>
<reference evidence="2" key="2">
    <citation type="journal article" date="2022" name="Microb. Genom.">
        <title>A chromosome-scale genome assembly of the tomato pathogen Cladosporium fulvum reveals a compartmentalized genome architecture and the presence of a dispensable chromosome.</title>
        <authorList>
            <person name="Zaccaron A.Z."/>
            <person name="Chen L.H."/>
            <person name="Samaras A."/>
            <person name="Stergiopoulos I."/>
        </authorList>
    </citation>
    <scope>NUCLEOTIDE SEQUENCE</scope>
    <source>
        <strain evidence="2">Race5_Kim</strain>
    </source>
</reference>
<dbReference type="KEGG" id="ffu:CLAFUR5_11888"/>
<keyword evidence="3" id="KW-1185">Reference proteome</keyword>
<reference evidence="2" key="1">
    <citation type="submission" date="2021-12" db="EMBL/GenBank/DDBJ databases">
        <authorList>
            <person name="Zaccaron A."/>
            <person name="Stergiopoulos I."/>
        </authorList>
    </citation>
    <scope>NUCLEOTIDE SEQUENCE</scope>
    <source>
        <strain evidence="2">Race5_Kim</strain>
    </source>
</reference>
<protein>
    <submittedName>
        <fullName evidence="2">Uncharacterized protein</fullName>
    </submittedName>
</protein>
<evidence type="ECO:0000313" key="3">
    <source>
        <dbReference type="Proteomes" id="UP000756132"/>
    </source>
</evidence>
<dbReference type="AlphaFoldDB" id="A0A9Q8PHM9"/>
<dbReference type="GeneID" id="71991766"/>
<dbReference type="RefSeq" id="XP_047767031.1">
    <property type="nucleotide sequence ID" value="XM_047911036.1"/>
</dbReference>
<evidence type="ECO:0000256" key="1">
    <source>
        <dbReference type="SAM" id="MobiDB-lite"/>
    </source>
</evidence>
<dbReference type="Proteomes" id="UP000756132">
    <property type="component" value="Chromosome 10"/>
</dbReference>
<feature type="region of interest" description="Disordered" evidence="1">
    <location>
        <begin position="51"/>
        <end position="83"/>
    </location>
</feature>